<dbReference type="AlphaFoldDB" id="A0A1F6C1T7"/>
<name>A0A1F6C1T7_9BACT</name>
<dbReference type="GO" id="GO:0000049">
    <property type="term" value="F:tRNA binding"/>
    <property type="evidence" value="ECO:0007669"/>
    <property type="project" value="InterPro"/>
</dbReference>
<proteinExistence type="predicted"/>
<keyword evidence="2" id="KW-0540">Nuclease</keyword>
<dbReference type="GO" id="GO:0004526">
    <property type="term" value="F:ribonuclease P activity"/>
    <property type="evidence" value="ECO:0007669"/>
    <property type="project" value="InterPro"/>
</dbReference>
<accession>A0A1F6C1T7</accession>
<dbReference type="Gene3D" id="3.30.230.10">
    <property type="match status" value="1"/>
</dbReference>
<dbReference type="InterPro" id="IPR020568">
    <property type="entry name" value="Ribosomal_Su5_D2-typ_SF"/>
</dbReference>
<dbReference type="GO" id="GO:0008033">
    <property type="term" value="P:tRNA processing"/>
    <property type="evidence" value="ECO:0007669"/>
    <property type="project" value="UniProtKB-KW"/>
</dbReference>
<comment type="caution">
    <text evidence="6">The sequence shown here is derived from an EMBL/GenBank/DDBJ whole genome shotgun (WGS) entry which is preliminary data.</text>
</comment>
<organism evidence="6 7">
    <name type="scientific">Candidatus Kaiserbacteria bacterium RIFCSPHIGHO2_01_FULL_48_10</name>
    <dbReference type="NCBI Taxonomy" id="1798476"/>
    <lineage>
        <taxon>Bacteria</taxon>
        <taxon>Candidatus Kaiseribacteriota</taxon>
    </lineage>
</organism>
<sequence>MFPRRKRLQRADFARLARGKRLNSRHFSVTVSPHVVGYAVVVSTKTARLASARHLLKRRVLAALRALPLPASVVVFAKESATNLSFAEIKTELATLLS</sequence>
<dbReference type="Proteomes" id="UP000178249">
    <property type="component" value="Unassembled WGS sequence"/>
</dbReference>
<evidence type="ECO:0000313" key="6">
    <source>
        <dbReference type="EMBL" id="OGG43159.1"/>
    </source>
</evidence>
<evidence type="ECO:0000256" key="3">
    <source>
        <dbReference type="ARBA" id="ARBA00022759"/>
    </source>
</evidence>
<keyword evidence="5" id="KW-0694">RNA-binding</keyword>
<keyword evidence="3" id="KW-0255">Endonuclease</keyword>
<evidence type="ECO:0000256" key="4">
    <source>
        <dbReference type="ARBA" id="ARBA00022801"/>
    </source>
</evidence>
<protein>
    <submittedName>
        <fullName evidence="6">Uncharacterized protein</fullName>
    </submittedName>
</protein>
<keyword evidence="4" id="KW-0378">Hydrolase</keyword>
<dbReference type="SUPFAM" id="SSF54211">
    <property type="entry name" value="Ribosomal protein S5 domain 2-like"/>
    <property type="match status" value="1"/>
</dbReference>
<dbReference type="InterPro" id="IPR014721">
    <property type="entry name" value="Ribsml_uS5_D2-typ_fold_subgr"/>
</dbReference>
<reference evidence="6 7" key="1">
    <citation type="journal article" date="2016" name="Nat. Commun.">
        <title>Thousands of microbial genomes shed light on interconnected biogeochemical processes in an aquifer system.</title>
        <authorList>
            <person name="Anantharaman K."/>
            <person name="Brown C.T."/>
            <person name="Hug L.A."/>
            <person name="Sharon I."/>
            <person name="Castelle C.J."/>
            <person name="Probst A.J."/>
            <person name="Thomas B.C."/>
            <person name="Singh A."/>
            <person name="Wilkins M.J."/>
            <person name="Karaoz U."/>
            <person name="Brodie E.L."/>
            <person name="Williams K.H."/>
            <person name="Hubbard S.S."/>
            <person name="Banfield J.F."/>
        </authorList>
    </citation>
    <scope>NUCLEOTIDE SEQUENCE [LARGE SCALE GENOMIC DNA]</scope>
</reference>
<gene>
    <name evidence="6" type="ORF">A2841_01635</name>
</gene>
<dbReference type="InterPro" id="IPR000100">
    <property type="entry name" value="RNase_P"/>
</dbReference>
<dbReference type="EMBL" id="MFKP01000050">
    <property type="protein sequence ID" value="OGG43159.1"/>
    <property type="molecule type" value="Genomic_DNA"/>
</dbReference>
<evidence type="ECO:0000256" key="2">
    <source>
        <dbReference type="ARBA" id="ARBA00022722"/>
    </source>
</evidence>
<keyword evidence="1" id="KW-0819">tRNA processing</keyword>
<evidence type="ECO:0000313" key="7">
    <source>
        <dbReference type="Proteomes" id="UP000178249"/>
    </source>
</evidence>
<evidence type="ECO:0000256" key="5">
    <source>
        <dbReference type="ARBA" id="ARBA00022884"/>
    </source>
</evidence>
<dbReference type="Pfam" id="PF00825">
    <property type="entry name" value="Ribonuclease_P"/>
    <property type="match status" value="1"/>
</dbReference>
<evidence type="ECO:0000256" key="1">
    <source>
        <dbReference type="ARBA" id="ARBA00022694"/>
    </source>
</evidence>